<evidence type="ECO:0000256" key="3">
    <source>
        <dbReference type="ARBA" id="ARBA00022840"/>
    </source>
</evidence>
<keyword evidence="3" id="KW-0067">ATP-binding</keyword>
<dbReference type="SUPFAM" id="SSF50891">
    <property type="entry name" value="Cyclophilin-like"/>
    <property type="match status" value="1"/>
</dbReference>
<dbReference type="Proteomes" id="UP001064632">
    <property type="component" value="Chromosome"/>
</dbReference>
<reference evidence="5" key="1">
    <citation type="submission" date="2022-09" db="EMBL/GenBank/DDBJ databases">
        <title>Tahibacter sp. nov., isolated from a fresh water.</title>
        <authorList>
            <person name="Baek J.H."/>
            <person name="Lee J.K."/>
            <person name="Kim J.M."/>
            <person name="Jeon C.O."/>
        </authorList>
    </citation>
    <scope>NUCLEOTIDE SEQUENCE</scope>
    <source>
        <strain evidence="5">W38</strain>
    </source>
</reference>
<dbReference type="Gene3D" id="2.40.100.10">
    <property type="entry name" value="Cyclophilin-like"/>
    <property type="match status" value="1"/>
</dbReference>
<keyword evidence="1" id="KW-0547">Nucleotide-binding</keyword>
<evidence type="ECO:0000313" key="5">
    <source>
        <dbReference type="EMBL" id="UXI69556.1"/>
    </source>
</evidence>
<evidence type="ECO:0000313" key="6">
    <source>
        <dbReference type="Proteomes" id="UP001064632"/>
    </source>
</evidence>
<evidence type="ECO:0000259" key="4">
    <source>
        <dbReference type="SMART" id="SM00797"/>
    </source>
</evidence>
<accession>A0ABY6BJ05</accession>
<dbReference type="PANTHER" id="PTHR43309">
    <property type="entry name" value="5-OXOPROLINASE SUBUNIT C"/>
    <property type="match status" value="1"/>
</dbReference>
<keyword evidence="6" id="KW-1185">Reference proteome</keyword>
<dbReference type="SMART" id="SM00797">
    <property type="entry name" value="AHS2"/>
    <property type="match status" value="1"/>
</dbReference>
<dbReference type="EMBL" id="CP104694">
    <property type="protein sequence ID" value="UXI69556.1"/>
    <property type="molecule type" value="Genomic_DNA"/>
</dbReference>
<protein>
    <submittedName>
        <fullName evidence="5">Biotin-dependent carboxyltransferase family protein</fullName>
    </submittedName>
</protein>
<dbReference type="InterPro" id="IPR003778">
    <property type="entry name" value="CT_A_B"/>
</dbReference>
<dbReference type="RefSeq" id="WP_261696510.1">
    <property type="nucleotide sequence ID" value="NZ_CP104694.1"/>
</dbReference>
<sequence length="330" mass="34549">MITVLRPGMQTTVQDSGRNGYAGAGIGSAGSADPVCARLANRLVGNDITAALLEITLTGPTLRFSSDAWIALAGAPLEASINGQPVPTWRPVPLSAGTTLECHGMRQGARTYLAVRGGIAVKPVLGSRSTDVNAAIGPLGGRPLQSGDTLAVAALPDRIGHRTAPRWSCSPSPWFTANVRAPIRLTPGTHYEWLDGASRVALTSHPYRIQPDSNRVGLRLDGPALQLTQPLELISECVCRGTVQLPPAGLPIVLGAEHPTTGGYPRIAHVIEADLPRIAQQRPGDEAVFTLVTPDDAVRAGYRVAGALGRLEAEIDARLAALDLHALALS</sequence>
<gene>
    <name evidence="5" type="ORF">N4264_07905</name>
</gene>
<dbReference type="Pfam" id="PF02626">
    <property type="entry name" value="CT_A_B"/>
    <property type="match status" value="1"/>
</dbReference>
<organism evidence="5 6">
    <name type="scientific">Tahibacter amnicola</name>
    <dbReference type="NCBI Taxonomy" id="2976241"/>
    <lineage>
        <taxon>Bacteria</taxon>
        <taxon>Pseudomonadati</taxon>
        <taxon>Pseudomonadota</taxon>
        <taxon>Gammaproteobacteria</taxon>
        <taxon>Lysobacterales</taxon>
        <taxon>Rhodanobacteraceae</taxon>
        <taxon>Tahibacter</taxon>
    </lineage>
</organism>
<dbReference type="InterPro" id="IPR052708">
    <property type="entry name" value="PxpC"/>
</dbReference>
<proteinExistence type="predicted"/>
<keyword evidence="2" id="KW-0378">Hydrolase</keyword>
<evidence type="ECO:0000256" key="2">
    <source>
        <dbReference type="ARBA" id="ARBA00022801"/>
    </source>
</evidence>
<feature type="domain" description="Carboxyltransferase" evidence="4">
    <location>
        <begin position="23"/>
        <end position="308"/>
    </location>
</feature>
<name>A0ABY6BJ05_9GAMM</name>
<dbReference type="InterPro" id="IPR029000">
    <property type="entry name" value="Cyclophilin-like_dom_sf"/>
</dbReference>
<dbReference type="PANTHER" id="PTHR43309:SF3">
    <property type="entry name" value="5-OXOPROLINASE SUBUNIT C"/>
    <property type="match status" value="1"/>
</dbReference>
<evidence type="ECO:0000256" key="1">
    <source>
        <dbReference type="ARBA" id="ARBA00022741"/>
    </source>
</evidence>
<dbReference type="NCBIfam" id="TIGR00724">
    <property type="entry name" value="urea_amlyse_rel"/>
    <property type="match status" value="1"/>
</dbReference>